<sequence>MTRHVKLFLIRHGETVDNVAQVYAGSRDSVLTNHGFQQATRLGLHFSSLGLCFTQIYSSHLQRASKTAGLIREAQVRTQISSSSACGVPTVVQLPILMEKDFGSNEGKKWYEKPSESIEPRQGEKNLLRFVDVESKDSMAQRADAFLDDHLLRLFDDTSESAKRIVAVVSHGMMLSMLWKRLLLRLPSKSVTFSPELAANPRISLDHLGAWSNTGYMELDMEWAESSETNVAVSTSTSSTWQNDTALEEVGDQSGIQPLTQSDTSIREQGHSIPLASKLVSPKLAQGWRTSIQTINGKSHLQGIKRTGGGVGSARHDASQKKIDNFFKRRRTD</sequence>
<evidence type="ECO:0000256" key="1">
    <source>
        <dbReference type="ARBA" id="ARBA00022801"/>
    </source>
</evidence>
<dbReference type="PANTHER" id="PTHR46517">
    <property type="entry name" value="FRUCTOSE-2,6-BISPHOSPHATASE TIGAR"/>
    <property type="match status" value="1"/>
</dbReference>
<dbReference type="Gene3D" id="3.40.50.1240">
    <property type="entry name" value="Phosphoglycerate mutase-like"/>
    <property type="match status" value="1"/>
</dbReference>
<gene>
    <name evidence="4" type="ORF">K504DRAFT_499068</name>
</gene>
<proteinExistence type="predicted"/>
<keyword evidence="1" id="KW-0378">Hydrolase</keyword>
<feature type="compositionally biased region" description="Basic and acidic residues" evidence="3">
    <location>
        <begin position="314"/>
        <end position="333"/>
    </location>
</feature>
<evidence type="ECO:0000313" key="4">
    <source>
        <dbReference type="EMBL" id="KAF2711952.1"/>
    </source>
</evidence>
<dbReference type="SUPFAM" id="SSF53254">
    <property type="entry name" value="Phosphoglycerate mutase-like"/>
    <property type="match status" value="1"/>
</dbReference>
<dbReference type="SMART" id="SM00855">
    <property type="entry name" value="PGAM"/>
    <property type="match status" value="1"/>
</dbReference>
<accession>A0A6G1KHJ6</accession>
<dbReference type="InterPro" id="IPR013078">
    <property type="entry name" value="His_Pase_superF_clade-1"/>
</dbReference>
<dbReference type="InterPro" id="IPR001345">
    <property type="entry name" value="PG/BPGM_mutase_AS"/>
</dbReference>
<evidence type="ECO:0000256" key="2">
    <source>
        <dbReference type="PIRSR" id="PIRSR613078-2"/>
    </source>
</evidence>
<protein>
    <submittedName>
        <fullName evidence="4">Phosphoglycerate mutase-like protein</fullName>
    </submittedName>
</protein>
<organism evidence="4 5">
    <name type="scientific">Pleomassaria siparia CBS 279.74</name>
    <dbReference type="NCBI Taxonomy" id="1314801"/>
    <lineage>
        <taxon>Eukaryota</taxon>
        <taxon>Fungi</taxon>
        <taxon>Dikarya</taxon>
        <taxon>Ascomycota</taxon>
        <taxon>Pezizomycotina</taxon>
        <taxon>Dothideomycetes</taxon>
        <taxon>Pleosporomycetidae</taxon>
        <taxon>Pleosporales</taxon>
        <taxon>Pleomassariaceae</taxon>
        <taxon>Pleomassaria</taxon>
    </lineage>
</organism>
<feature type="binding site" evidence="2">
    <location>
        <position position="63"/>
    </location>
    <ligand>
        <name>substrate</name>
    </ligand>
</feature>
<reference evidence="4" key="1">
    <citation type="journal article" date="2020" name="Stud. Mycol.">
        <title>101 Dothideomycetes genomes: a test case for predicting lifestyles and emergence of pathogens.</title>
        <authorList>
            <person name="Haridas S."/>
            <person name="Albert R."/>
            <person name="Binder M."/>
            <person name="Bloem J."/>
            <person name="Labutti K."/>
            <person name="Salamov A."/>
            <person name="Andreopoulos B."/>
            <person name="Baker S."/>
            <person name="Barry K."/>
            <person name="Bills G."/>
            <person name="Bluhm B."/>
            <person name="Cannon C."/>
            <person name="Castanera R."/>
            <person name="Culley D."/>
            <person name="Daum C."/>
            <person name="Ezra D."/>
            <person name="Gonzalez J."/>
            <person name="Henrissat B."/>
            <person name="Kuo A."/>
            <person name="Liang C."/>
            <person name="Lipzen A."/>
            <person name="Lutzoni F."/>
            <person name="Magnuson J."/>
            <person name="Mondo S."/>
            <person name="Nolan M."/>
            <person name="Ohm R."/>
            <person name="Pangilinan J."/>
            <person name="Park H.-J."/>
            <person name="Ramirez L."/>
            <person name="Alfaro M."/>
            <person name="Sun H."/>
            <person name="Tritt A."/>
            <person name="Yoshinaga Y."/>
            <person name="Zwiers L.-H."/>
            <person name="Turgeon B."/>
            <person name="Goodwin S."/>
            <person name="Spatafora J."/>
            <person name="Crous P."/>
            <person name="Grigoriev I."/>
        </authorList>
    </citation>
    <scope>NUCLEOTIDE SEQUENCE</scope>
    <source>
        <strain evidence="4">CBS 279.74</strain>
    </source>
</reference>
<feature type="binding site" evidence="2">
    <location>
        <begin position="11"/>
        <end position="18"/>
    </location>
    <ligand>
        <name>substrate</name>
    </ligand>
</feature>
<evidence type="ECO:0000256" key="3">
    <source>
        <dbReference type="SAM" id="MobiDB-lite"/>
    </source>
</evidence>
<dbReference type="Proteomes" id="UP000799428">
    <property type="component" value="Unassembled WGS sequence"/>
</dbReference>
<evidence type="ECO:0000313" key="5">
    <source>
        <dbReference type="Proteomes" id="UP000799428"/>
    </source>
</evidence>
<dbReference type="InterPro" id="IPR029033">
    <property type="entry name" value="His_PPase_superfam"/>
</dbReference>
<dbReference type="OrthoDB" id="354304at2759"/>
<dbReference type="GO" id="GO:0045820">
    <property type="term" value="P:negative regulation of glycolytic process"/>
    <property type="evidence" value="ECO:0007669"/>
    <property type="project" value="TreeGrafter"/>
</dbReference>
<dbReference type="EMBL" id="MU005766">
    <property type="protein sequence ID" value="KAF2711952.1"/>
    <property type="molecule type" value="Genomic_DNA"/>
</dbReference>
<dbReference type="PROSITE" id="PS00175">
    <property type="entry name" value="PG_MUTASE"/>
    <property type="match status" value="1"/>
</dbReference>
<dbReference type="InterPro" id="IPR051695">
    <property type="entry name" value="Phosphoglycerate_Mutase"/>
</dbReference>
<dbReference type="CDD" id="cd07067">
    <property type="entry name" value="HP_PGM_like"/>
    <property type="match status" value="1"/>
</dbReference>
<name>A0A6G1KHJ6_9PLEO</name>
<keyword evidence="5" id="KW-1185">Reference proteome</keyword>
<dbReference type="AlphaFoldDB" id="A0A6G1KHJ6"/>
<feature type="region of interest" description="Disordered" evidence="3">
    <location>
        <begin position="307"/>
        <end position="333"/>
    </location>
</feature>
<dbReference type="PANTHER" id="PTHR46517:SF1">
    <property type="entry name" value="FRUCTOSE-2,6-BISPHOSPHATASE TIGAR"/>
    <property type="match status" value="1"/>
</dbReference>
<dbReference type="GO" id="GO:0043456">
    <property type="term" value="P:regulation of pentose-phosphate shunt"/>
    <property type="evidence" value="ECO:0007669"/>
    <property type="project" value="TreeGrafter"/>
</dbReference>
<dbReference type="GO" id="GO:0005829">
    <property type="term" value="C:cytosol"/>
    <property type="evidence" value="ECO:0007669"/>
    <property type="project" value="TreeGrafter"/>
</dbReference>
<dbReference type="Pfam" id="PF00300">
    <property type="entry name" value="His_Phos_1"/>
    <property type="match status" value="1"/>
</dbReference>
<dbReference type="GO" id="GO:0004331">
    <property type="term" value="F:fructose-2,6-bisphosphate 2-phosphatase activity"/>
    <property type="evidence" value="ECO:0007669"/>
    <property type="project" value="TreeGrafter"/>
</dbReference>